<name>G9Y4E0_HAFAL</name>
<reference evidence="2 3" key="1">
    <citation type="submission" date="2011-08" db="EMBL/GenBank/DDBJ databases">
        <authorList>
            <person name="Weinstock G."/>
            <person name="Sodergren E."/>
            <person name="Clifton S."/>
            <person name="Fulton L."/>
            <person name="Fulton B."/>
            <person name="Courtney L."/>
            <person name="Fronick C."/>
            <person name="Harrison M."/>
            <person name="Strong C."/>
            <person name="Farmer C."/>
            <person name="Delahaunty K."/>
            <person name="Markovic C."/>
            <person name="Hall O."/>
            <person name="Minx P."/>
            <person name="Tomlinson C."/>
            <person name="Mitreva M."/>
            <person name="Hou S."/>
            <person name="Chen J."/>
            <person name="Wollam A."/>
            <person name="Pepin K.H."/>
            <person name="Johnson M."/>
            <person name="Bhonagiri V."/>
            <person name="Zhang X."/>
            <person name="Suruliraj S."/>
            <person name="Warren W."/>
            <person name="Chinwalla A."/>
            <person name="Mardis E.R."/>
            <person name="Wilson R.K."/>
        </authorList>
    </citation>
    <scope>NUCLEOTIDE SEQUENCE [LARGE SCALE GENOMIC DNA]</scope>
    <source>
        <strain evidence="2 3">ATCC 51873</strain>
    </source>
</reference>
<proteinExistence type="predicted"/>
<feature type="chain" id="PRO_5003529003" evidence="1">
    <location>
        <begin position="23"/>
        <end position="176"/>
    </location>
</feature>
<dbReference type="GO" id="GO:0009289">
    <property type="term" value="C:pilus"/>
    <property type="evidence" value="ECO:0007669"/>
    <property type="project" value="InterPro"/>
</dbReference>
<dbReference type="GO" id="GO:0007155">
    <property type="term" value="P:cell adhesion"/>
    <property type="evidence" value="ECO:0007669"/>
    <property type="project" value="InterPro"/>
</dbReference>
<dbReference type="AlphaFoldDB" id="G9Y4E0"/>
<dbReference type="Gene3D" id="2.60.40.1090">
    <property type="entry name" value="Fimbrial-type adhesion domain"/>
    <property type="match status" value="1"/>
</dbReference>
<gene>
    <name evidence="2" type="ORF">HMPREF0454_01404</name>
</gene>
<dbReference type="SUPFAM" id="SSF49401">
    <property type="entry name" value="Bacterial adhesins"/>
    <property type="match status" value="1"/>
</dbReference>
<dbReference type="EMBL" id="AGCI01000027">
    <property type="protein sequence ID" value="EHM44744.1"/>
    <property type="molecule type" value="Genomic_DNA"/>
</dbReference>
<keyword evidence="1" id="KW-0732">Signal</keyword>
<sequence length="176" mass="17729">MKKLVLGSAILAVLGMTSSAMAANSGTVNFTGAVSTATCNLSVKDANGSDIANVDLGTLASTSATNGTAVDFKLVPAETACLAKTSANMTWTSANLNATGLSNAATNGTNATMALQAVNATATDKMVKQGNTSFDYNVNGGIKSFDYKAQLMKPAAGTTMTAGPFTVSASYIVAYK</sequence>
<dbReference type="InterPro" id="IPR008966">
    <property type="entry name" value="Adhesion_dom_sf"/>
</dbReference>
<feature type="signal peptide" evidence="1">
    <location>
        <begin position="1"/>
        <end position="22"/>
    </location>
</feature>
<evidence type="ECO:0000313" key="2">
    <source>
        <dbReference type="EMBL" id="EHM44744.1"/>
    </source>
</evidence>
<organism evidence="2 3">
    <name type="scientific">Hafnia alvei ATCC 51873</name>
    <dbReference type="NCBI Taxonomy" id="1002364"/>
    <lineage>
        <taxon>Bacteria</taxon>
        <taxon>Pseudomonadati</taxon>
        <taxon>Pseudomonadota</taxon>
        <taxon>Gammaproteobacteria</taxon>
        <taxon>Enterobacterales</taxon>
        <taxon>Hafniaceae</taxon>
        <taxon>Hafnia</taxon>
    </lineage>
</organism>
<dbReference type="InterPro" id="IPR036937">
    <property type="entry name" value="Adhesion_dom_fimbrial_sf"/>
</dbReference>
<comment type="caution">
    <text evidence="2">The sequence shown here is derived from an EMBL/GenBank/DDBJ whole genome shotgun (WGS) entry which is preliminary data.</text>
</comment>
<evidence type="ECO:0000256" key="1">
    <source>
        <dbReference type="SAM" id="SignalP"/>
    </source>
</evidence>
<dbReference type="HOGENOM" id="CLU_127015_0_0_6"/>
<dbReference type="Proteomes" id="UP000005959">
    <property type="component" value="Unassembled WGS sequence"/>
</dbReference>
<evidence type="ECO:0000313" key="3">
    <source>
        <dbReference type="Proteomes" id="UP000005959"/>
    </source>
</evidence>
<dbReference type="PATRIC" id="fig|1002364.3.peg.1292"/>
<protein>
    <submittedName>
        <fullName evidence="2">Fimbrial protein</fullName>
    </submittedName>
</protein>
<dbReference type="RefSeq" id="WP_004091181.1">
    <property type="nucleotide sequence ID" value="NZ_JH417502.1"/>
</dbReference>
<accession>G9Y4E0</accession>